<dbReference type="Proteomes" id="UP001431429">
    <property type="component" value="Unassembled WGS sequence"/>
</dbReference>
<reference evidence="2" key="1">
    <citation type="submission" date="2022-06" db="EMBL/GenBank/DDBJ databases">
        <title>Genome public.</title>
        <authorList>
            <person name="Sun Q."/>
        </authorList>
    </citation>
    <scope>NUCLEOTIDE SEQUENCE</scope>
    <source>
        <strain evidence="2">CWNU-1</strain>
    </source>
</reference>
<sequence length="529" mass="55797">MTVAEQVRPTALPLTMASAAVRALAWCEARRLLRHPAVLVSLALCLTVWAYPTASGLTEYPVLHEEDQVLQLELLLPAAGVLLASHMAVVRAAREGTAAWLATLVLTPAQRVAAHLLALLPVVALVATLAGIRFCWLALLPGAVSSPSAAELATGPALVLITGALGVLIGTVTRSIAAGPITLVVLGLVTIAEALFGYMASPWRRLDLIDSDFGSGDSLPAELMDRPAELHLLYLLLLTIAFGALALLRSGHRGRVVSGTAVLALVGVIATGAAQLRPLPESVSAARKRAEEAPAALHTCVRKGVVTYCAFPEFIDRHRQWSQITDGIVRRVPDSARPEPITVRQRLAPITTPGPGVVVEARPNRWAEDDRRAGTPGAVSVGTHWGNGSDAADDDVSGYATALARRIIEGPSEANGEAVCGGRGILTVWLAGQATKESESAIRSLLVRHYGMVIGFGGMLETTAVESPDVNLALKLLDRPADEVGEVVERHWDKLTHPATTSAQAARILDVPPPAAIDSTEKSIYSCPH</sequence>
<keyword evidence="1" id="KW-1133">Transmembrane helix</keyword>
<organism evidence="2 3">
    <name type="scientific">Streptomyces albipurpureus</name>
    <dbReference type="NCBI Taxonomy" id="2897419"/>
    <lineage>
        <taxon>Bacteria</taxon>
        <taxon>Bacillati</taxon>
        <taxon>Actinomycetota</taxon>
        <taxon>Actinomycetes</taxon>
        <taxon>Kitasatosporales</taxon>
        <taxon>Streptomycetaceae</taxon>
        <taxon>Streptomyces</taxon>
    </lineage>
</organism>
<keyword evidence="3" id="KW-1185">Reference proteome</keyword>
<protein>
    <submittedName>
        <fullName evidence="2">ABC transporter permease</fullName>
    </submittedName>
</protein>
<keyword evidence="1" id="KW-0472">Membrane</keyword>
<evidence type="ECO:0000313" key="2">
    <source>
        <dbReference type="EMBL" id="MCM2386857.1"/>
    </source>
</evidence>
<proteinExistence type="predicted"/>
<feature type="transmembrane region" description="Helical" evidence="1">
    <location>
        <begin position="74"/>
        <end position="93"/>
    </location>
</feature>
<feature type="transmembrane region" description="Helical" evidence="1">
    <location>
        <begin position="152"/>
        <end position="169"/>
    </location>
</feature>
<evidence type="ECO:0000313" key="3">
    <source>
        <dbReference type="Proteomes" id="UP001431429"/>
    </source>
</evidence>
<feature type="transmembrane region" description="Helical" evidence="1">
    <location>
        <begin position="114"/>
        <end position="140"/>
    </location>
</feature>
<keyword evidence="1" id="KW-0812">Transmembrane</keyword>
<name>A0ABT0UEB8_9ACTN</name>
<feature type="transmembrane region" description="Helical" evidence="1">
    <location>
        <begin position="37"/>
        <end position="54"/>
    </location>
</feature>
<evidence type="ECO:0000256" key="1">
    <source>
        <dbReference type="SAM" id="Phobius"/>
    </source>
</evidence>
<feature type="transmembrane region" description="Helical" evidence="1">
    <location>
        <begin position="181"/>
        <end position="200"/>
    </location>
</feature>
<accession>A0ABT0UEB8</accession>
<comment type="caution">
    <text evidence="2">The sequence shown here is derived from an EMBL/GenBank/DDBJ whole genome shotgun (WGS) entry which is preliminary data.</text>
</comment>
<gene>
    <name evidence="2" type="ORF">NBG84_00770</name>
</gene>
<feature type="transmembrane region" description="Helical" evidence="1">
    <location>
        <begin position="255"/>
        <end position="274"/>
    </location>
</feature>
<dbReference type="EMBL" id="JAMQAW010000001">
    <property type="protein sequence ID" value="MCM2386857.1"/>
    <property type="molecule type" value="Genomic_DNA"/>
</dbReference>
<feature type="transmembrane region" description="Helical" evidence="1">
    <location>
        <begin position="230"/>
        <end position="248"/>
    </location>
</feature>
<dbReference type="RefSeq" id="WP_250917220.1">
    <property type="nucleotide sequence ID" value="NZ_JAMQAW010000001.1"/>
</dbReference>